<sequence length="68" mass="6537">MILLSCLLGGAAAGLAGMFEVTAVQGSANAALIAGYGTSGILVAFAARHHPLAIIVCAILLGGLEASG</sequence>
<accession>A0A656K4I3</accession>
<dbReference type="AlphaFoldDB" id="A0A656K4I3"/>
<proteinExistence type="predicted"/>
<name>A0A656K4I3_PSESF</name>
<gene>
    <name evidence="1" type="ORF">A245_02213</name>
</gene>
<feature type="non-terminal residue" evidence="1">
    <location>
        <position position="68"/>
    </location>
</feature>
<dbReference type="Proteomes" id="UP000018849">
    <property type="component" value="Unassembled WGS sequence"/>
</dbReference>
<evidence type="ECO:0000313" key="1">
    <source>
        <dbReference type="EMBL" id="EPN69215.1"/>
    </source>
</evidence>
<comment type="caution">
    <text evidence="1">The sequence shown here is derived from an EMBL/GenBank/DDBJ whole genome shotgun (WGS) entry which is preliminary data.</text>
</comment>
<dbReference type="PANTHER" id="PTHR47089">
    <property type="entry name" value="ABC TRANSPORTER, PERMEASE PROTEIN"/>
    <property type="match status" value="1"/>
</dbReference>
<protein>
    <submittedName>
        <fullName evidence="1">ABC transporter permease</fullName>
    </submittedName>
</protein>
<dbReference type="PANTHER" id="PTHR47089:SF1">
    <property type="entry name" value="GUANOSINE ABC TRANSPORTER PERMEASE PROTEIN NUPP"/>
    <property type="match status" value="1"/>
</dbReference>
<reference evidence="1 2" key="1">
    <citation type="journal article" date="2013" name="PLoS Pathog.">
        <title>Genomic analysis of the Kiwifruit pathogen Pseudomonas syringae pv. actinidiae provides insight into the origins of an emergent plant disease.</title>
        <authorList>
            <person name="McCann H.C."/>
            <person name="Rikkerink E.H."/>
            <person name="Bertels F."/>
            <person name="Fiers M."/>
            <person name="Lu A."/>
            <person name="Rees-George J."/>
            <person name="Andersen M.T."/>
            <person name="Gleave A.P."/>
            <person name="Haubold B."/>
            <person name="Wohlers M.W."/>
            <person name="Guttman D.S."/>
            <person name="Wang P.W."/>
            <person name="Straub C."/>
            <person name="Vanneste J.L."/>
            <person name="Rainey P.B."/>
            <person name="Templeton M.D."/>
        </authorList>
    </citation>
    <scope>NUCLEOTIDE SEQUENCE [LARGE SCALE GENOMIC DNA]</scope>
    <source>
        <strain evidence="1 2">ICMP 19096</strain>
    </source>
</reference>
<dbReference type="EMBL" id="AOKF01000160">
    <property type="protein sequence ID" value="EPN69215.1"/>
    <property type="molecule type" value="Genomic_DNA"/>
</dbReference>
<evidence type="ECO:0000313" key="2">
    <source>
        <dbReference type="Proteomes" id="UP000018849"/>
    </source>
</evidence>
<organism evidence="1 2">
    <name type="scientific">Pseudomonas syringae pv. actinidiae ICMP 19096</name>
    <dbReference type="NCBI Taxonomy" id="1194405"/>
    <lineage>
        <taxon>Bacteria</taxon>
        <taxon>Pseudomonadati</taxon>
        <taxon>Pseudomonadota</taxon>
        <taxon>Gammaproteobacteria</taxon>
        <taxon>Pseudomonadales</taxon>
        <taxon>Pseudomonadaceae</taxon>
        <taxon>Pseudomonas</taxon>
        <taxon>Pseudomonas syringae</taxon>
    </lineage>
</organism>